<reference evidence="1 2" key="1">
    <citation type="journal article" date="2020" name="Arch. Microbiol.">
        <title>Bradyrhizobium uaiense sp. nov., a new highly efficient cowpea symbiont.</title>
        <authorList>
            <person name="Cabral Michel D."/>
            <person name="Azarias Guimaraes A."/>
            <person name="Martins da Costa E."/>
            <person name="Soares de Carvalho T."/>
            <person name="Balsanelli E."/>
            <person name="Willems A."/>
            <person name="Maltempi de Souza E."/>
            <person name="de Souza Moreira F.M."/>
        </authorList>
    </citation>
    <scope>NUCLEOTIDE SEQUENCE [LARGE SCALE GENOMIC DNA]</scope>
    <source>
        <strain evidence="1 2">UFLA 03-164</strain>
    </source>
</reference>
<dbReference type="PANTHER" id="PTHR39332:SF7">
    <property type="entry name" value="SRPBCC FAMILY PROTEIN"/>
    <property type="match status" value="1"/>
</dbReference>
<protein>
    <submittedName>
        <fullName evidence="1">SRPBCC family protein</fullName>
    </submittedName>
</protein>
<sequence length="163" mass="18507">MMAVLHGSMGLPMAKAYYSTVFEQPAGEVWKIIRDFNNYPVWVHGAATSEIEGGKSGDTVGAVRNVLYRERRIRQRLLAQSDIERFQTYEFADSPTLPVTDFSATLRVTPVVDGDRAFIEWWAVFDCDAGSRVELAQTLTGWFETWLESLRDEMALRPVPAER</sequence>
<dbReference type="EMBL" id="VKHP01000238">
    <property type="protein sequence ID" value="NEV01394.1"/>
    <property type="molecule type" value="Genomic_DNA"/>
</dbReference>
<comment type="caution">
    <text evidence="1">The sequence shown here is derived from an EMBL/GenBank/DDBJ whole genome shotgun (WGS) entry which is preliminary data.</text>
</comment>
<name>A0A6P1BT79_9BRAD</name>
<evidence type="ECO:0000313" key="2">
    <source>
        <dbReference type="Proteomes" id="UP000468531"/>
    </source>
</evidence>
<proteinExistence type="predicted"/>
<dbReference type="SUPFAM" id="SSF55961">
    <property type="entry name" value="Bet v1-like"/>
    <property type="match status" value="1"/>
</dbReference>
<organism evidence="1 2">
    <name type="scientific">Bradyrhizobium uaiense</name>
    <dbReference type="NCBI Taxonomy" id="2594946"/>
    <lineage>
        <taxon>Bacteria</taxon>
        <taxon>Pseudomonadati</taxon>
        <taxon>Pseudomonadota</taxon>
        <taxon>Alphaproteobacteria</taxon>
        <taxon>Hyphomicrobiales</taxon>
        <taxon>Nitrobacteraceae</taxon>
        <taxon>Bradyrhizobium</taxon>
    </lineage>
</organism>
<evidence type="ECO:0000313" key="1">
    <source>
        <dbReference type="EMBL" id="NEV01394.1"/>
    </source>
</evidence>
<dbReference type="CDD" id="cd07821">
    <property type="entry name" value="PYR_PYL_RCAR_like"/>
    <property type="match status" value="1"/>
</dbReference>
<dbReference type="InterPro" id="IPR019587">
    <property type="entry name" value="Polyketide_cyclase/dehydratase"/>
</dbReference>
<dbReference type="Proteomes" id="UP000468531">
    <property type="component" value="Unassembled WGS sequence"/>
</dbReference>
<accession>A0A6P1BT79</accession>
<dbReference type="PANTHER" id="PTHR39332">
    <property type="entry name" value="BLL4707 PROTEIN"/>
    <property type="match status" value="1"/>
</dbReference>
<dbReference type="Pfam" id="PF10604">
    <property type="entry name" value="Polyketide_cyc2"/>
    <property type="match status" value="1"/>
</dbReference>
<gene>
    <name evidence="1" type="ORF">FNJ47_37855</name>
</gene>
<dbReference type="Gene3D" id="3.30.530.20">
    <property type="match status" value="1"/>
</dbReference>
<keyword evidence="2" id="KW-1185">Reference proteome</keyword>
<dbReference type="AlphaFoldDB" id="A0A6P1BT79"/>
<dbReference type="InterPro" id="IPR023393">
    <property type="entry name" value="START-like_dom_sf"/>
</dbReference>